<dbReference type="AlphaFoldDB" id="A0A454JED9"/>
<dbReference type="EMBL" id="RFAR01000086">
    <property type="protein sequence ID" value="RMC93229.1"/>
    <property type="molecule type" value="Genomic_DNA"/>
</dbReference>
<keyword evidence="2" id="KW-1185">Reference proteome</keyword>
<comment type="caution">
    <text evidence="1">The sequence shown here is derived from an EMBL/GenBank/DDBJ whole genome shotgun (WGS) entry which is preliminary data.</text>
</comment>
<sequence>MTVALNPAPCATPPTRSLHEAARLTDLLHIFDEEVQLCLYQRSPVEPITRYFAAAREQGVLGLGFRLVATPGQALDIPGLAALPGRDALLQDMAYLLDMYAELIGCPQVGMRLEVLDRAMCPRFHVDRTGVRMLCTYYGQGTEWLSEEAADRSKLGRLAQGMPDETSGLIRNPAAIRQAAPFALLLLKGTQWQGNDGRGAIHRSPAPDPLEPCRVLLALDAIW</sequence>
<gene>
    <name evidence="1" type="ORF">EAY64_17410</name>
</gene>
<name>A0A454JED9_9NEIS</name>
<accession>A0A454JED9</accession>
<dbReference type="InterPro" id="IPR014955">
    <property type="entry name" value="DUF1826"/>
</dbReference>
<proteinExistence type="predicted"/>
<evidence type="ECO:0000313" key="1">
    <source>
        <dbReference type="EMBL" id="RMC93229.1"/>
    </source>
</evidence>
<dbReference type="Proteomes" id="UP000274139">
    <property type="component" value="Unassembled WGS sequence"/>
</dbReference>
<dbReference type="Pfam" id="PF08856">
    <property type="entry name" value="DUF1826"/>
    <property type="match status" value="1"/>
</dbReference>
<organism evidence="1 2">
    <name type="scientific">Aquitalea palustris</name>
    <dbReference type="NCBI Taxonomy" id="2480983"/>
    <lineage>
        <taxon>Bacteria</taxon>
        <taxon>Pseudomonadati</taxon>
        <taxon>Pseudomonadota</taxon>
        <taxon>Betaproteobacteria</taxon>
        <taxon>Neisseriales</taxon>
        <taxon>Chromobacteriaceae</taxon>
        <taxon>Aquitalea</taxon>
    </lineage>
</organism>
<protein>
    <submittedName>
        <fullName evidence="1">DUF1826 domain-containing protein</fullName>
    </submittedName>
</protein>
<dbReference type="RefSeq" id="WP_103526006.1">
    <property type="nucleotide sequence ID" value="NZ_JAIZDC010000002.1"/>
</dbReference>
<evidence type="ECO:0000313" key="2">
    <source>
        <dbReference type="Proteomes" id="UP000274139"/>
    </source>
</evidence>
<reference evidence="1 2" key="1">
    <citation type="submission" date="2018-10" db="EMBL/GenBank/DDBJ databases">
        <title>Draft genome sequence of Aquitalea MWU14-2217 isolated from a wild cranberry bog in Provincetown, Massachusetts.</title>
        <authorList>
            <person name="Ebadzadsahrai G."/>
            <person name="Soby S."/>
        </authorList>
    </citation>
    <scope>NUCLEOTIDE SEQUENCE [LARGE SCALE GENOMIC DNA]</scope>
    <source>
        <strain evidence="1 2">MWU14-2217</strain>
    </source>
</reference>
<dbReference type="OrthoDB" id="5342505at2"/>